<dbReference type="Proteomes" id="UP000186309">
    <property type="component" value="Chromosome"/>
</dbReference>
<evidence type="ECO:0008006" key="4">
    <source>
        <dbReference type="Google" id="ProtNLM"/>
    </source>
</evidence>
<dbReference type="KEGG" id="pbor:BSF38_03509"/>
<feature type="signal peptide" evidence="1">
    <location>
        <begin position="1"/>
        <end position="24"/>
    </location>
</feature>
<evidence type="ECO:0000313" key="2">
    <source>
        <dbReference type="EMBL" id="APW61977.1"/>
    </source>
</evidence>
<keyword evidence="1" id="KW-0732">Signal</keyword>
<dbReference type="Pfam" id="PF11175">
    <property type="entry name" value="DUF2961"/>
    <property type="match status" value="1"/>
</dbReference>
<gene>
    <name evidence="2" type="ORF">BSF38_03509</name>
</gene>
<feature type="chain" id="PRO_5013024643" description="DUF2961 domain-containing protein" evidence="1">
    <location>
        <begin position="25"/>
        <end position="693"/>
    </location>
</feature>
<sequence>MSNVARRCLLCFAVAGALAAPARADDGPTVTVESLLRRMVDLSWLAQPPAAGERSVMFSSYDRASKLEGDTIVNPFANGDRGHYLRVEGESGHREWVLAESKGPGYVSRIWSANPDGELRIYIDGSDKPALAGPFASITNGEIEPFSAPFGHDASRGRNLYFPFPFARAIKITTTKGDQYYQVNVTTLPKNTQVESYSPEVLARAGGTIANTRRALLESPLARFSGDLAASQPFRLRPGHSTEIIPTRNPGDRPGAITALLCQISRSNLDDDALADVLARTLLTITFDDAVTPQVATPLGDFFGSGPGLNHFQMAVNEVGDSAAMIARWHMPYQHSARIGLKNQSDHAADVVIRANIHEDPSNAGKLTFHARWRSDEVLRTKKAEGTLDWPALRVKGGAGRFVGLLCNIYNPTPAWWGEGDEKIYVDGEKFPSTFGTGTEDYFGYAWGDTHPYMNPFHSQTRSDGPGSKGNTSNVRHQILDSVPFQKSLDFDIEVWHWEAVTIQYGTLAYFYAAPGATIAPDVPNLSSRTVRPRPPVNREPGAIEAESLKVRGKTAGDVHNQDMTQFGDAWSGAQQLFWIVREPGARLDLEVRVEQDGTYALWGGFTKAPDYAMVQLALDGKDLGRPIDLYAPGVVHSGAAALGVLSLEAGTHVLSLTIAGKNPKSTSYLVGLDWLKLAPTQTILPAPIKPRR</sequence>
<accession>A0A1U7CSR0</accession>
<dbReference type="Gene3D" id="2.60.120.1390">
    <property type="match status" value="2"/>
</dbReference>
<name>A0A1U7CSR0_9BACT</name>
<dbReference type="EMBL" id="CP019082">
    <property type="protein sequence ID" value="APW61977.1"/>
    <property type="molecule type" value="Genomic_DNA"/>
</dbReference>
<proteinExistence type="predicted"/>
<dbReference type="Gene3D" id="2.60.120.260">
    <property type="entry name" value="Galactose-binding domain-like"/>
    <property type="match status" value="1"/>
</dbReference>
<dbReference type="AlphaFoldDB" id="A0A1U7CSR0"/>
<organism evidence="2 3">
    <name type="scientific">Paludisphaera borealis</name>
    <dbReference type="NCBI Taxonomy" id="1387353"/>
    <lineage>
        <taxon>Bacteria</taxon>
        <taxon>Pseudomonadati</taxon>
        <taxon>Planctomycetota</taxon>
        <taxon>Planctomycetia</taxon>
        <taxon>Isosphaerales</taxon>
        <taxon>Isosphaeraceae</taxon>
        <taxon>Paludisphaera</taxon>
    </lineage>
</organism>
<dbReference type="STRING" id="1387353.BSF38_03509"/>
<dbReference type="OrthoDB" id="2518538at2"/>
<evidence type="ECO:0000313" key="3">
    <source>
        <dbReference type="Proteomes" id="UP000186309"/>
    </source>
</evidence>
<dbReference type="RefSeq" id="WP_083713033.1">
    <property type="nucleotide sequence ID" value="NZ_CP019082.1"/>
</dbReference>
<protein>
    <recommendedName>
        <fullName evidence="4">DUF2961 domain-containing protein</fullName>
    </recommendedName>
</protein>
<evidence type="ECO:0000256" key="1">
    <source>
        <dbReference type="SAM" id="SignalP"/>
    </source>
</evidence>
<reference evidence="3" key="1">
    <citation type="submission" date="2016-12" db="EMBL/GenBank/DDBJ databases">
        <title>Comparative genomics of four Isosphaeraceae planctomycetes: a common pool of plasmids and glycoside hydrolase genes.</title>
        <authorList>
            <person name="Ivanova A."/>
        </authorList>
    </citation>
    <scope>NUCLEOTIDE SEQUENCE [LARGE SCALE GENOMIC DNA]</scope>
    <source>
        <strain evidence="3">PX4</strain>
    </source>
</reference>
<keyword evidence="3" id="KW-1185">Reference proteome</keyword>
<dbReference type="InterPro" id="IPR021345">
    <property type="entry name" value="DUF2961"/>
</dbReference>